<evidence type="ECO:0000256" key="1">
    <source>
        <dbReference type="SAM" id="MobiDB-lite"/>
    </source>
</evidence>
<reference evidence="3" key="1">
    <citation type="submission" date="2004-02" db="EMBL/GenBank/DDBJ databases">
        <authorList>
            <consortium name="DOE Joint Genome Institute"/>
        </authorList>
    </citation>
    <scope>NUCLEOTIDE SEQUENCE [LARGE SCALE GENOMIC DNA]</scope>
    <source>
        <strain evidence="3">WH 8501</strain>
    </source>
</reference>
<name>Q4C3C6_CROWT</name>
<feature type="region of interest" description="Disordered" evidence="1">
    <location>
        <begin position="363"/>
        <end position="393"/>
    </location>
</feature>
<dbReference type="AlphaFoldDB" id="Q4C3C6"/>
<comment type="caution">
    <text evidence="3">The sequence shown here is derived from an EMBL/GenBank/DDBJ whole genome shotgun (WGS) entry which is preliminary data.</text>
</comment>
<gene>
    <name evidence="3" type="ORF">CwatDRAFT_3663</name>
</gene>
<dbReference type="EMBL" id="AADV02000019">
    <property type="protein sequence ID" value="EAM50660.1"/>
    <property type="molecule type" value="Genomic_DNA"/>
</dbReference>
<protein>
    <recommendedName>
        <fullName evidence="2">Transposase IS701-like DDE domain-containing protein</fullName>
    </recommendedName>
</protein>
<organism evidence="3 4">
    <name type="scientific">Crocosphaera watsonii WH 8501</name>
    <dbReference type="NCBI Taxonomy" id="165597"/>
    <lineage>
        <taxon>Bacteria</taxon>
        <taxon>Bacillati</taxon>
        <taxon>Cyanobacteriota</taxon>
        <taxon>Cyanophyceae</taxon>
        <taxon>Oscillatoriophycideae</taxon>
        <taxon>Chroococcales</taxon>
        <taxon>Aphanothecaceae</taxon>
        <taxon>Crocosphaera</taxon>
    </lineage>
</organism>
<sequence>MPSPVTNKLTQSLNCLSILYLEEIITVYIEEFKSFYPLKLTLIMNRELRLYFQRYREQFLPLQNIITYLVLTQLPVPLSGERVPSKHKGVNQGNQQLKKIWQSSLFSDKLSALVADSDYSQKDFIGEQVKHEDVVTITRVRSDRVFYRQFIRDPNQAKTSGHPRWYGDKFDLKDDQTWTEPDEVHHVPFTTKKGRQLTVTISGWKQMLMRGTKNYKMNNHPFTLLQIVVRDQERNSIWKPMWLIVIGSRRDELSLVDCYQCYRQRYDMEHLFRFGKQRLLMTSYLTPDVHHEENWFKLTLLSYVNLWAARKLAVVLPRDWEQYLKTNKSIKITPSLVQRDFSRIITTLGTFAKFPKRRGFSSGRIKGYKKAPRTRHDVIKKGSKKSTENLKAP</sequence>
<dbReference type="KEGG" id="cwa:CwatDRAFT_3663"/>
<proteinExistence type="predicted"/>
<dbReference type="Proteomes" id="UP000003922">
    <property type="component" value="Unassembled WGS sequence"/>
</dbReference>
<dbReference type="Pfam" id="PF13546">
    <property type="entry name" value="DDE_5"/>
    <property type="match status" value="1"/>
</dbReference>
<keyword evidence="4" id="KW-1185">Reference proteome</keyword>
<reference evidence="3" key="3">
    <citation type="submission" date="2016-12" db="EMBL/GenBank/DDBJ databases">
        <title>Annotation of the draft genome assembly of Crocosphaera watsonii WH 8501.</title>
        <authorList>
            <consortium name="US DOE Joint Genome Institute (JGI-ORNL)"/>
            <person name="Larimer F."/>
            <person name="Land M."/>
        </authorList>
    </citation>
    <scope>NUCLEOTIDE SEQUENCE</scope>
    <source>
        <strain evidence="3">WH 8501</strain>
    </source>
</reference>
<feature type="domain" description="Transposase IS701-like DDE" evidence="2">
    <location>
        <begin position="91"/>
        <end position="208"/>
    </location>
</feature>
<feature type="compositionally biased region" description="Basic and acidic residues" evidence="1">
    <location>
        <begin position="374"/>
        <end position="393"/>
    </location>
</feature>
<evidence type="ECO:0000313" key="3">
    <source>
        <dbReference type="EMBL" id="EAM50660.1"/>
    </source>
</evidence>
<accession>Q4C3C6</accession>
<reference evidence="3" key="2">
    <citation type="submission" date="2005-06" db="EMBL/GenBank/DDBJ databases">
        <title>Sequencing of the draft genome and assembly of Crocosphaera watsonii WH 8501.</title>
        <authorList>
            <consortium name="US DOE Joint Genome Institute (JGI-PGF)"/>
            <person name="Copeland A."/>
            <person name="Lucas S."/>
            <person name="Lapidus A."/>
            <person name="Barry K."/>
            <person name="Detter C."/>
            <person name="Glavina T."/>
            <person name="Hammon N."/>
            <person name="Israni S."/>
            <person name="Pitluck S."/>
            <person name="Richardson P."/>
        </authorList>
    </citation>
    <scope>NUCLEOTIDE SEQUENCE [LARGE SCALE GENOMIC DNA]</scope>
    <source>
        <strain evidence="3">WH 8501</strain>
    </source>
</reference>
<dbReference type="SUPFAM" id="SSF53098">
    <property type="entry name" value="Ribonuclease H-like"/>
    <property type="match status" value="1"/>
</dbReference>
<evidence type="ECO:0000259" key="2">
    <source>
        <dbReference type="Pfam" id="PF13546"/>
    </source>
</evidence>
<evidence type="ECO:0000313" key="4">
    <source>
        <dbReference type="Proteomes" id="UP000003922"/>
    </source>
</evidence>
<dbReference type="InterPro" id="IPR012337">
    <property type="entry name" value="RNaseH-like_sf"/>
</dbReference>
<dbReference type="InterPro" id="IPR038721">
    <property type="entry name" value="IS701-like_DDE_dom"/>
</dbReference>